<dbReference type="InterPro" id="IPR032710">
    <property type="entry name" value="NTF2-like_dom_sf"/>
</dbReference>
<feature type="domain" description="SnoaL-like" evidence="1">
    <location>
        <begin position="12"/>
        <end position="133"/>
    </location>
</feature>
<proteinExistence type="predicted"/>
<sequence>MTQELQNEIEQVFRSAERIWDSQKYGDLKTLWDEEDTDPFYLAEEQADWKIGWDALKKYWEPVPGRRIIEAIRMRFYNIKIKPLSDEYVFAVGWVRHDMKMRGPMKAWGGDARISALFRRKKEGWKFIAYAESHKTPVIYMQELYKK</sequence>
<dbReference type="SUPFAM" id="SSF54427">
    <property type="entry name" value="NTF2-like"/>
    <property type="match status" value="1"/>
</dbReference>
<dbReference type="Pfam" id="PF13474">
    <property type="entry name" value="SnoaL_3"/>
    <property type="match status" value="1"/>
</dbReference>
<dbReference type="AlphaFoldDB" id="A0A383BYN7"/>
<evidence type="ECO:0000313" key="2">
    <source>
        <dbReference type="EMBL" id="SVE25034.1"/>
    </source>
</evidence>
<dbReference type="InterPro" id="IPR037401">
    <property type="entry name" value="SnoaL-like"/>
</dbReference>
<gene>
    <name evidence="2" type="ORF">METZ01_LOCUS477888</name>
</gene>
<reference evidence="2" key="1">
    <citation type="submission" date="2018-05" db="EMBL/GenBank/DDBJ databases">
        <authorList>
            <person name="Lanie J.A."/>
            <person name="Ng W.-L."/>
            <person name="Kazmierczak K.M."/>
            <person name="Andrzejewski T.M."/>
            <person name="Davidsen T.M."/>
            <person name="Wayne K.J."/>
            <person name="Tettelin H."/>
            <person name="Glass J.I."/>
            <person name="Rusch D."/>
            <person name="Podicherti R."/>
            <person name="Tsui H.-C.T."/>
            <person name="Winkler M.E."/>
        </authorList>
    </citation>
    <scope>NUCLEOTIDE SEQUENCE</scope>
</reference>
<accession>A0A383BYN7</accession>
<evidence type="ECO:0000259" key="1">
    <source>
        <dbReference type="Pfam" id="PF13474"/>
    </source>
</evidence>
<dbReference type="EMBL" id="UINC01204352">
    <property type="protein sequence ID" value="SVE25034.1"/>
    <property type="molecule type" value="Genomic_DNA"/>
</dbReference>
<feature type="non-terminal residue" evidence="2">
    <location>
        <position position="147"/>
    </location>
</feature>
<organism evidence="2">
    <name type="scientific">marine metagenome</name>
    <dbReference type="NCBI Taxonomy" id="408172"/>
    <lineage>
        <taxon>unclassified sequences</taxon>
        <taxon>metagenomes</taxon>
        <taxon>ecological metagenomes</taxon>
    </lineage>
</organism>
<name>A0A383BYN7_9ZZZZ</name>
<protein>
    <recommendedName>
        <fullName evidence="1">SnoaL-like domain-containing protein</fullName>
    </recommendedName>
</protein>
<dbReference type="Gene3D" id="3.10.450.50">
    <property type="match status" value="1"/>
</dbReference>